<evidence type="ECO:0000313" key="2">
    <source>
        <dbReference type="Proteomes" id="UP001529510"/>
    </source>
</evidence>
<gene>
    <name evidence="1" type="ORF">M9458_056498</name>
</gene>
<dbReference type="InterPro" id="IPR043502">
    <property type="entry name" value="DNA/RNA_pol_sf"/>
</dbReference>
<dbReference type="InterPro" id="IPR052055">
    <property type="entry name" value="Hepadnavirus_pol/RT"/>
</dbReference>
<dbReference type="PANTHER" id="PTHR33050:SF7">
    <property type="entry name" value="RIBONUCLEASE H"/>
    <property type="match status" value="1"/>
</dbReference>
<accession>A0ABD0MGQ9</accession>
<dbReference type="AlphaFoldDB" id="A0ABD0MGQ9"/>
<reference evidence="1 2" key="1">
    <citation type="submission" date="2024-05" db="EMBL/GenBank/DDBJ databases">
        <title>Genome sequencing and assembly of Indian major carp, Cirrhinus mrigala (Hamilton, 1822).</title>
        <authorList>
            <person name="Mohindra V."/>
            <person name="Chowdhury L.M."/>
            <person name="Lal K."/>
            <person name="Jena J.K."/>
        </authorList>
    </citation>
    <scope>NUCLEOTIDE SEQUENCE [LARGE SCALE GENOMIC DNA]</scope>
    <source>
        <strain evidence="1">CM1030</strain>
        <tissue evidence="1">Blood</tissue>
    </source>
</reference>
<dbReference type="PANTHER" id="PTHR33050">
    <property type="entry name" value="REVERSE TRANSCRIPTASE DOMAIN-CONTAINING PROTEIN"/>
    <property type="match status" value="1"/>
</dbReference>
<evidence type="ECO:0000313" key="1">
    <source>
        <dbReference type="EMBL" id="KAL0148177.1"/>
    </source>
</evidence>
<sequence length="474" mass="52158">MAVQHLDVVLTHIKKLGLRLSAKKTVLSPLQRTTCLGMAWDSTTMQAQLAPARIESILTAVARVKEGQSLTVKQFQQLLGLMAAASSVIPFGLLYMRPLQVTQDQGVLPEGKPILHDQGHAAMPQALKHFLPDLRDSHVLVRTDNTEAVYYINHQGGLGSHPLYKLVHQILVWSQDKLLSLRAVHVPGHINMGADILSRQGPRPGEWMLHPEVVKQIWRVFGQAQVDLFATQETSHHESELRLYAFSPITLLPGVLERERRDGVCLHLVAPFRPAQVWHHPPPPPEAVEVVGVAPEGAQLIASSLSTEVVESILQFLTGHIRPQSCHVEKGGPVVCLLLHLNRPSATGLHLFFWPSFTLGGIAASKAFLAGVPMQDICNAAGWSTPLTFIRFYDLDLSLAHTRQGLGTLARFDAARVPEWERPREAVSQAILPPSLQARASALKLTAVPAHMLLSFLVDYVTRPVSFPRGTIVT</sequence>
<name>A0ABD0MGQ9_CIRMR</name>
<comment type="caution">
    <text evidence="1">The sequence shown here is derived from an EMBL/GenBank/DDBJ whole genome shotgun (WGS) entry which is preliminary data.</text>
</comment>
<dbReference type="CDD" id="cd09275">
    <property type="entry name" value="RNase_HI_RT_DIRS1"/>
    <property type="match status" value="1"/>
</dbReference>
<dbReference type="Proteomes" id="UP001529510">
    <property type="component" value="Unassembled WGS sequence"/>
</dbReference>
<dbReference type="SUPFAM" id="SSF56672">
    <property type="entry name" value="DNA/RNA polymerases"/>
    <property type="match status" value="1"/>
</dbReference>
<keyword evidence="2" id="KW-1185">Reference proteome</keyword>
<protein>
    <submittedName>
        <fullName evidence="1">Uncharacterized protein</fullName>
    </submittedName>
</protein>
<dbReference type="EMBL" id="JAMKFB020000710">
    <property type="protein sequence ID" value="KAL0148177.1"/>
    <property type="molecule type" value="Genomic_DNA"/>
</dbReference>
<organism evidence="1 2">
    <name type="scientific">Cirrhinus mrigala</name>
    <name type="common">Mrigala</name>
    <dbReference type="NCBI Taxonomy" id="683832"/>
    <lineage>
        <taxon>Eukaryota</taxon>
        <taxon>Metazoa</taxon>
        <taxon>Chordata</taxon>
        <taxon>Craniata</taxon>
        <taxon>Vertebrata</taxon>
        <taxon>Euteleostomi</taxon>
        <taxon>Actinopterygii</taxon>
        <taxon>Neopterygii</taxon>
        <taxon>Teleostei</taxon>
        <taxon>Ostariophysi</taxon>
        <taxon>Cypriniformes</taxon>
        <taxon>Cyprinidae</taxon>
        <taxon>Labeoninae</taxon>
        <taxon>Labeonini</taxon>
        <taxon>Cirrhinus</taxon>
    </lineage>
</organism>
<proteinExistence type="predicted"/>